<organism evidence="1 2">
    <name type="scientific">Vreelandella subglaciescola</name>
    <dbReference type="NCBI Taxonomy" id="29571"/>
    <lineage>
        <taxon>Bacteria</taxon>
        <taxon>Pseudomonadati</taxon>
        <taxon>Pseudomonadota</taxon>
        <taxon>Gammaproteobacteria</taxon>
        <taxon>Oceanospirillales</taxon>
        <taxon>Halomonadaceae</taxon>
        <taxon>Vreelandella</taxon>
    </lineage>
</organism>
<name>A0A1M7EVC5_9GAMM</name>
<gene>
    <name evidence="1" type="ORF">SAMN05878437_0472</name>
</gene>
<dbReference type="Proteomes" id="UP000190911">
    <property type="component" value="Chromosome I"/>
</dbReference>
<proteinExistence type="predicted"/>
<sequence>MPHYADTWTLKEIDRSRGDPKGTAFRAFKRLKAGFIEGHDFFYLSASEDAESIEQLRDSGRIYAATINALLFPEASYQAIVKQLDTAS</sequence>
<dbReference type="AlphaFoldDB" id="A0A1M7EVC5"/>
<accession>A0A1M7EVC5</accession>
<dbReference type="EMBL" id="LT670847">
    <property type="protein sequence ID" value="SHL95752.1"/>
    <property type="molecule type" value="Genomic_DNA"/>
</dbReference>
<evidence type="ECO:0000313" key="1">
    <source>
        <dbReference type="EMBL" id="SHL95752.1"/>
    </source>
</evidence>
<keyword evidence="2" id="KW-1185">Reference proteome</keyword>
<dbReference type="OrthoDB" id="6903337at2"/>
<dbReference type="InParanoid" id="A0A1M7EVC5"/>
<evidence type="ECO:0000313" key="2">
    <source>
        <dbReference type="Proteomes" id="UP000190911"/>
    </source>
</evidence>
<reference evidence="1 2" key="1">
    <citation type="submission" date="2016-11" db="EMBL/GenBank/DDBJ databases">
        <authorList>
            <person name="Jaros S."/>
            <person name="Januszkiewicz K."/>
            <person name="Wedrychowicz H."/>
        </authorList>
    </citation>
    <scope>NUCLEOTIDE SEQUENCE [LARGE SCALE GENOMIC DNA]</scope>
    <source>
        <strain evidence="1 2">ACAM 12</strain>
    </source>
</reference>
<dbReference type="RefSeq" id="WP_079550978.1">
    <property type="nucleotide sequence ID" value="NZ_LT670847.1"/>
</dbReference>
<protein>
    <submittedName>
        <fullName evidence="1">Uncharacterized protein</fullName>
    </submittedName>
</protein>